<dbReference type="AlphaFoldDB" id="A0A2C9V525"/>
<dbReference type="EMBL" id="CM004396">
    <property type="protein sequence ID" value="OAY39608.1"/>
    <property type="molecule type" value="Genomic_DNA"/>
</dbReference>
<name>A0A2C9V525_MANES</name>
<proteinExistence type="predicted"/>
<sequence length="103" mass="12080">METDCKFYWVKWENLCCSKFQGGLGFRSLFCFNQAPLMKLAWRLLENPTSFYFWKGVCSVILILHSSTCWRVGNGQSIDLWADNWIIGQNSLRPLILSFIYLN</sequence>
<evidence type="ECO:0008006" key="2">
    <source>
        <dbReference type="Google" id="ProtNLM"/>
    </source>
</evidence>
<evidence type="ECO:0000313" key="1">
    <source>
        <dbReference type="EMBL" id="OAY39608.1"/>
    </source>
</evidence>
<reference evidence="1" key="1">
    <citation type="submission" date="2016-02" db="EMBL/GenBank/DDBJ databases">
        <title>WGS assembly of Manihot esculenta.</title>
        <authorList>
            <person name="Bredeson J.V."/>
            <person name="Prochnik S.E."/>
            <person name="Lyons J.B."/>
            <person name="Schmutz J."/>
            <person name="Grimwood J."/>
            <person name="Vrebalov J."/>
            <person name="Bart R.S."/>
            <person name="Amuge T."/>
            <person name="Ferguson M.E."/>
            <person name="Green R."/>
            <person name="Putnam N."/>
            <person name="Stites J."/>
            <person name="Rounsley S."/>
            <person name="Rokhsar D.S."/>
        </authorList>
    </citation>
    <scope>NUCLEOTIDE SEQUENCE [LARGE SCALE GENOMIC DNA]</scope>
    <source>
        <tissue evidence="1">Leaf</tissue>
    </source>
</reference>
<protein>
    <recommendedName>
        <fullName evidence="2">Reverse transcriptase zinc-binding domain-containing protein</fullName>
    </recommendedName>
</protein>
<accession>A0A2C9V525</accession>
<organism evidence="1">
    <name type="scientific">Manihot esculenta</name>
    <name type="common">Cassava</name>
    <name type="synonym">Jatropha manihot</name>
    <dbReference type="NCBI Taxonomy" id="3983"/>
    <lineage>
        <taxon>Eukaryota</taxon>
        <taxon>Viridiplantae</taxon>
        <taxon>Streptophyta</taxon>
        <taxon>Embryophyta</taxon>
        <taxon>Tracheophyta</taxon>
        <taxon>Spermatophyta</taxon>
        <taxon>Magnoliopsida</taxon>
        <taxon>eudicotyledons</taxon>
        <taxon>Gunneridae</taxon>
        <taxon>Pentapetalae</taxon>
        <taxon>rosids</taxon>
        <taxon>fabids</taxon>
        <taxon>Malpighiales</taxon>
        <taxon>Euphorbiaceae</taxon>
        <taxon>Crotonoideae</taxon>
        <taxon>Manihoteae</taxon>
        <taxon>Manihot</taxon>
    </lineage>
</organism>
<gene>
    <name evidence="1" type="ORF">MANES_10G108600</name>
</gene>